<proteinExistence type="inferred from homology"/>
<dbReference type="OrthoDB" id="9765339at2"/>
<dbReference type="InterPro" id="IPR046373">
    <property type="entry name" value="Acyl-CoA_Oxase/DH_mid-dom_sf"/>
</dbReference>
<dbReference type="PANTHER" id="PTHR43884">
    <property type="entry name" value="ACYL-COA DEHYDROGENASE"/>
    <property type="match status" value="1"/>
</dbReference>
<sequence>MPENRANQGPKGCGFLTQKPRVEVIRTPEAASAAQREFARLAEAFVREEIFGKTALLEAQDLDARKETLKKSGEIGLLSAALPRPFGGADADLSGCMRIAENLGHYPGWAANFSAQISTGILPLLFFGSAEQKATWLPKIGRGRAVVAYAISEAQSGSDALAAKTVAREAADGRSYAVSGSKTWVPNADIADVFIVFCQINGTKFSAILVERDRPGVTVGAPNETMGLRAAPVFPVEFDAVSVPAANVFGAVAKGHKVAFNTLNFERVEAAATSLGTCKRALMLAASYAKQRRQFGQPIAEFGAIRSKLARMATRAWTLESMCYRVAGAVDARLELLDAEADSYRADALGAIDEFAVEAAMIKVFGADAAVFLSAQALQIFGSRGYERDCEVERIFRDAQASRISAGTNEINRMLIPSMILKRTMKGQLNLFEMIEWVLSTLQEDDAKGDAFGPGQASGERMALEARLSEAAQKLVLYTLNQAIQKHMADLREQQEILLDLADMTIALFAIDSTLLRAQQVLAQGAGGEVALKQAVTRLQISQSAQAIRQRAARLLNHLGADPAAVERFDLPVCIDEIALERQIAEAVLRAESYPF</sequence>
<evidence type="ECO:0000313" key="6">
    <source>
        <dbReference type="EMBL" id="AWV90628.1"/>
    </source>
</evidence>
<keyword evidence="3 5" id="KW-0285">Flavoprotein</keyword>
<dbReference type="InterPro" id="IPR006091">
    <property type="entry name" value="Acyl-CoA_Oxase/DH_mid-dom"/>
</dbReference>
<dbReference type="InterPro" id="IPR009075">
    <property type="entry name" value="AcylCo_DH/oxidase_C"/>
</dbReference>
<dbReference type="Gene3D" id="1.20.140.10">
    <property type="entry name" value="Butyryl-CoA Dehydrogenase, subunit A, domain 3"/>
    <property type="match status" value="2"/>
</dbReference>
<dbReference type="Gene3D" id="2.40.110.10">
    <property type="entry name" value="Butyryl-CoA Dehydrogenase, subunit A, domain 2"/>
    <property type="match status" value="1"/>
</dbReference>
<dbReference type="Proteomes" id="UP000249799">
    <property type="component" value="Chromosome"/>
</dbReference>
<comment type="cofactor">
    <cofactor evidence="1 5">
        <name>FAD</name>
        <dbReference type="ChEBI" id="CHEBI:57692"/>
    </cofactor>
</comment>
<evidence type="ECO:0000256" key="1">
    <source>
        <dbReference type="ARBA" id="ARBA00001974"/>
    </source>
</evidence>
<dbReference type="InterPro" id="IPR009100">
    <property type="entry name" value="AcylCoA_DH/oxidase_NM_dom_sf"/>
</dbReference>
<dbReference type="InterPro" id="IPR049426">
    <property type="entry name" value="Acyl-CoA-dh-like_C"/>
</dbReference>
<keyword evidence="7" id="KW-1185">Reference proteome</keyword>
<name>A0A2Z4FPP0_9DELT</name>
<dbReference type="InterPro" id="IPR006089">
    <property type="entry name" value="Acyl-CoA_DH_CS"/>
</dbReference>
<accession>A0A2Z4FPP0</accession>
<evidence type="ECO:0000256" key="5">
    <source>
        <dbReference type="RuleBase" id="RU362125"/>
    </source>
</evidence>
<organism evidence="6 7">
    <name type="scientific">Bradymonas sediminis</name>
    <dbReference type="NCBI Taxonomy" id="1548548"/>
    <lineage>
        <taxon>Bacteria</taxon>
        <taxon>Deltaproteobacteria</taxon>
        <taxon>Bradymonadales</taxon>
        <taxon>Bradymonadaceae</taxon>
        <taxon>Bradymonas</taxon>
    </lineage>
</organism>
<dbReference type="Pfam" id="PF02770">
    <property type="entry name" value="Acyl-CoA_dh_M"/>
    <property type="match status" value="1"/>
</dbReference>
<protein>
    <submittedName>
        <fullName evidence="6">Acyl-CoA dehydrogenase</fullName>
    </submittedName>
</protein>
<dbReference type="Pfam" id="PF02771">
    <property type="entry name" value="Acyl-CoA_dh_N"/>
    <property type="match status" value="1"/>
</dbReference>
<dbReference type="EMBL" id="CP030032">
    <property type="protein sequence ID" value="AWV90628.1"/>
    <property type="molecule type" value="Genomic_DNA"/>
</dbReference>
<dbReference type="RefSeq" id="WP_111336184.1">
    <property type="nucleotide sequence ID" value="NZ_CP030032.1"/>
</dbReference>
<dbReference type="SUPFAM" id="SSF47203">
    <property type="entry name" value="Acyl-CoA dehydrogenase C-terminal domain-like"/>
    <property type="match status" value="1"/>
</dbReference>
<comment type="similarity">
    <text evidence="2 5">Belongs to the acyl-CoA dehydrogenase family.</text>
</comment>
<dbReference type="AlphaFoldDB" id="A0A2Z4FPP0"/>
<dbReference type="GO" id="GO:0003995">
    <property type="term" value="F:acyl-CoA dehydrogenase activity"/>
    <property type="evidence" value="ECO:0007669"/>
    <property type="project" value="InterPro"/>
</dbReference>
<evidence type="ECO:0000313" key="7">
    <source>
        <dbReference type="Proteomes" id="UP000249799"/>
    </source>
</evidence>
<dbReference type="InterPro" id="IPR013786">
    <property type="entry name" value="AcylCoA_DH/ox_N"/>
</dbReference>
<evidence type="ECO:0000256" key="4">
    <source>
        <dbReference type="ARBA" id="ARBA00022827"/>
    </source>
</evidence>
<keyword evidence="4 5" id="KW-0274">FAD</keyword>
<evidence type="ECO:0000256" key="2">
    <source>
        <dbReference type="ARBA" id="ARBA00009347"/>
    </source>
</evidence>
<dbReference type="GO" id="GO:0050660">
    <property type="term" value="F:flavin adenine dinucleotide binding"/>
    <property type="evidence" value="ECO:0007669"/>
    <property type="project" value="InterPro"/>
</dbReference>
<keyword evidence="5" id="KW-0560">Oxidoreductase</keyword>
<dbReference type="Pfam" id="PF00441">
    <property type="entry name" value="Acyl-CoA_dh_1"/>
    <property type="match status" value="1"/>
</dbReference>
<dbReference type="Gene3D" id="1.10.540.10">
    <property type="entry name" value="Acyl-CoA dehydrogenase/oxidase, N-terminal domain"/>
    <property type="match status" value="1"/>
</dbReference>
<dbReference type="PROSITE" id="PS00073">
    <property type="entry name" value="ACYL_COA_DH_2"/>
    <property type="match status" value="1"/>
</dbReference>
<dbReference type="InterPro" id="IPR037069">
    <property type="entry name" value="AcylCoA_DH/ox_N_sf"/>
</dbReference>
<dbReference type="PANTHER" id="PTHR43884:SF12">
    <property type="entry name" value="ISOVALERYL-COA DEHYDROGENASE, MITOCHONDRIAL-RELATED"/>
    <property type="match status" value="1"/>
</dbReference>
<reference evidence="6 7" key="1">
    <citation type="submission" date="2018-06" db="EMBL/GenBank/DDBJ databases">
        <title>Lujinxingia sediminis gen. nov. sp. nov., a new facultative anaerobic member of the class Deltaproteobacteria, and proposal of Lujinxingaceae fam. nov.</title>
        <authorList>
            <person name="Guo L.-Y."/>
            <person name="Li C.-M."/>
            <person name="Wang S."/>
            <person name="Du Z.-J."/>
        </authorList>
    </citation>
    <scope>NUCLEOTIDE SEQUENCE [LARGE SCALE GENOMIC DNA]</scope>
    <source>
        <strain evidence="6 7">FA350</strain>
    </source>
</reference>
<gene>
    <name evidence="6" type="ORF">DN745_15375</name>
</gene>
<dbReference type="InterPro" id="IPR036250">
    <property type="entry name" value="AcylCo_DH-like_C"/>
</dbReference>
<dbReference type="PROSITE" id="PS00072">
    <property type="entry name" value="ACYL_COA_DH_1"/>
    <property type="match status" value="1"/>
</dbReference>
<dbReference type="KEGG" id="bsed:DN745_15375"/>
<evidence type="ECO:0000256" key="3">
    <source>
        <dbReference type="ARBA" id="ARBA00022630"/>
    </source>
</evidence>
<dbReference type="SUPFAM" id="SSF56645">
    <property type="entry name" value="Acyl-CoA dehydrogenase NM domain-like"/>
    <property type="match status" value="1"/>
</dbReference>
<dbReference type="Pfam" id="PF21263">
    <property type="entry name" value="Acyl-CoA-dh_C"/>
    <property type="match status" value="1"/>
</dbReference>